<evidence type="ECO:0000256" key="5">
    <source>
        <dbReference type="ARBA" id="ARBA00032024"/>
    </source>
</evidence>
<dbReference type="SUPFAM" id="SSF51735">
    <property type="entry name" value="NAD(P)-binding Rossmann-fold domains"/>
    <property type="match status" value="1"/>
</dbReference>
<dbReference type="InterPro" id="IPR013328">
    <property type="entry name" value="6PGD_dom2"/>
</dbReference>
<reference evidence="9 10" key="1">
    <citation type="submission" date="2019-09" db="EMBL/GenBank/DDBJ databases">
        <title>Identification of Malikia spinosa a prominent benzene-, toluene-, and ethylbenzene-degrading bacterium: enrichment, isolation and whole genome sequencing.</title>
        <authorList>
            <person name="Tancsics A."/>
            <person name="Revesz F."/>
            <person name="Kriszt B."/>
        </authorList>
    </citation>
    <scope>NUCLEOTIDE SEQUENCE [LARGE SCALE GENOMIC DNA]</scope>
    <source>
        <strain evidence="9 10">AB6</strain>
    </source>
</reference>
<dbReference type="UniPathway" id="UPA00028">
    <property type="reaction ID" value="UER00004"/>
</dbReference>
<dbReference type="Proteomes" id="UP000481947">
    <property type="component" value="Unassembled WGS sequence"/>
</dbReference>
<evidence type="ECO:0000256" key="3">
    <source>
        <dbReference type="ARBA" id="ARBA00019465"/>
    </source>
</evidence>
<dbReference type="Gene3D" id="1.10.1040.10">
    <property type="entry name" value="N-(1-d-carboxylethyl)-l-norvaline Dehydrogenase, domain 2"/>
    <property type="match status" value="1"/>
</dbReference>
<dbReference type="SUPFAM" id="SSF48179">
    <property type="entry name" value="6-phosphogluconate dehydrogenase C-terminal domain-like"/>
    <property type="match status" value="1"/>
</dbReference>
<comment type="caution">
    <text evidence="9">The sequence shown here is derived from an EMBL/GenBank/DDBJ whole genome shotgun (WGS) entry which is preliminary data.</text>
</comment>
<sequence length="347" mass="37146">MKRYLIIGAGAIGASLAAQFELNGIPYRLFGRGEQIRHIQAHGIRYVRPEGTRSIRLQACADRSELALTQHDRLIFTTKTQDLERACADWAWLPVPGDGPARTASGLPVLTPQNGMAAERIALRWFGQVYGASVNTPARYTELGQIVVGGDPEPGLMVVGRFPQGEDTLTAEIAADLCQAGYLAEAQPDILRWKAAKLINSVRNNALDLFEGPAGLLQAYAAELAQEAMAVFGAMGIAPARAQERRQRVPHWGIAPGCGIEPGQQSTWQSLARGASHEVDFLNGEVVLLGRLHGVATPFNQAIQQAIGQLCQPGSAQGDSQGGVQKGVCLGQVEPLFAMARELAARA</sequence>
<dbReference type="EC" id="1.1.1.169" evidence="2"/>
<evidence type="ECO:0000256" key="6">
    <source>
        <dbReference type="ARBA" id="ARBA00048793"/>
    </source>
</evidence>
<dbReference type="Pfam" id="PF08546">
    <property type="entry name" value="ApbA_C"/>
    <property type="match status" value="1"/>
</dbReference>
<feature type="domain" description="Ketopantoate reductase N-terminal" evidence="7">
    <location>
        <begin position="4"/>
        <end position="162"/>
    </location>
</feature>
<comment type="pathway">
    <text evidence="1">Cofactor biosynthesis; (R)-pantothenate biosynthesis; (R)-pantoate from 3-methyl-2-oxobutanoate: step 2/2.</text>
</comment>
<evidence type="ECO:0000259" key="7">
    <source>
        <dbReference type="Pfam" id="PF02558"/>
    </source>
</evidence>
<dbReference type="InterPro" id="IPR013752">
    <property type="entry name" value="KPA_reductase"/>
</dbReference>
<dbReference type="InterPro" id="IPR036291">
    <property type="entry name" value="NAD(P)-bd_dom_sf"/>
</dbReference>
<keyword evidence="4" id="KW-0566">Pantothenate biosynthesis</keyword>
<evidence type="ECO:0000256" key="2">
    <source>
        <dbReference type="ARBA" id="ARBA00013014"/>
    </source>
</evidence>
<dbReference type="Gene3D" id="3.40.50.720">
    <property type="entry name" value="NAD(P)-binding Rossmann-like Domain"/>
    <property type="match status" value="1"/>
</dbReference>
<comment type="catalytic activity">
    <reaction evidence="6">
        <text>(R)-pantoate + NADP(+) = 2-dehydropantoate + NADPH + H(+)</text>
        <dbReference type="Rhea" id="RHEA:16233"/>
        <dbReference type="ChEBI" id="CHEBI:11561"/>
        <dbReference type="ChEBI" id="CHEBI:15378"/>
        <dbReference type="ChEBI" id="CHEBI:15980"/>
        <dbReference type="ChEBI" id="CHEBI:57783"/>
        <dbReference type="ChEBI" id="CHEBI:58349"/>
        <dbReference type="EC" id="1.1.1.169"/>
    </reaction>
</comment>
<proteinExistence type="predicted"/>
<evidence type="ECO:0000313" key="10">
    <source>
        <dbReference type="Proteomes" id="UP000481947"/>
    </source>
</evidence>
<dbReference type="AlphaFoldDB" id="A0A7C9J506"/>
<feature type="domain" description="Ketopantoate reductase C-terminal" evidence="8">
    <location>
        <begin position="218"/>
        <end position="308"/>
    </location>
</feature>
<dbReference type="InterPro" id="IPR008927">
    <property type="entry name" value="6-PGluconate_DH-like_C_sf"/>
</dbReference>
<dbReference type="RefSeq" id="WP_161126401.1">
    <property type="nucleotide sequence ID" value="NZ_VYSB01000034.1"/>
</dbReference>
<evidence type="ECO:0000256" key="1">
    <source>
        <dbReference type="ARBA" id="ARBA00004994"/>
    </source>
</evidence>
<name>A0A7C9J506_9BURK</name>
<dbReference type="GO" id="GO:0015940">
    <property type="term" value="P:pantothenate biosynthetic process"/>
    <property type="evidence" value="ECO:0007669"/>
    <property type="project" value="UniProtKB-UniPathway"/>
</dbReference>
<dbReference type="InterPro" id="IPR013332">
    <property type="entry name" value="KPR_N"/>
</dbReference>
<protein>
    <recommendedName>
        <fullName evidence="3">2-dehydropantoate 2-reductase</fullName>
        <ecNumber evidence="2">1.1.1.169</ecNumber>
    </recommendedName>
    <alternativeName>
        <fullName evidence="5">Ketopantoate reductase</fullName>
    </alternativeName>
</protein>
<organism evidence="9 10">
    <name type="scientific">Malikia spinosa</name>
    <dbReference type="NCBI Taxonomy" id="86180"/>
    <lineage>
        <taxon>Bacteria</taxon>
        <taxon>Pseudomonadati</taxon>
        <taxon>Pseudomonadota</taxon>
        <taxon>Betaproteobacteria</taxon>
        <taxon>Burkholderiales</taxon>
        <taxon>Comamonadaceae</taxon>
        <taxon>Malikia</taxon>
    </lineage>
</organism>
<evidence type="ECO:0000259" key="8">
    <source>
        <dbReference type="Pfam" id="PF08546"/>
    </source>
</evidence>
<evidence type="ECO:0000313" key="9">
    <source>
        <dbReference type="EMBL" id="MYZ53915.1"/>
    </source>
</evidence>
<evidence type="ECO:0000256" key="4">
    <source>
        <dbReference type="ARBA" id="ARBA00022655"/>
    </source>
</evidence>
<dbReference type="GO" id="GO:0008677">
    <property type="term" value="F:2-dehydropantoate 2-reductase activity"/>
    <property type="evidence" value="ECO:0007669"/>
    <property type="project" value="UniProtKB-EC"/>
</dbReference>
<gene>
    <name evidence="9" type="ORF">F5985_17730</name>
</gene>
<accession>A0A7C9J506</accession>
<dbReference type="EMBL" id="VYSB01000034">
    <property type="protein sequence ID" value="MYZ53915.1"/>
    <property type="molecule type" value="Genomic_DNA"/>
</dbReference>
<dbReference type="Pfam" id="PF02558">
    <property type="entry name" value="ApbA"/>
    <property type="match status" value="1"/>
</dbReference>